<dbReference type="EMBL" id="PDCK01000044">
    <property type="protein sequence ID" value="PRQ27208.1"/>
    <property type="molecule type" value="Genomic_DNA"/>
</dbReference>
<keyword evidence="1" id="KW-0812">Transmembrane</keyword>
<name>A0A2P6PZ42_ROSCH</name>
<reference evidence="2 3" key="1">
    <citation type="journal article" date="2018" name="Nat. Genet.">
        <title>The Rosa genome provides new insights in the design of modern roses.</title>
        <authorList>
            <person name="Bendahmane M."/>
        </authorList>
    </citation>
    <scope>NUCLEOTIDE SEQUENCE [LARGE SCALE GENOMIC DNA]</scope>
    <source>
        <strain evidence="3">cv. Old Blush</strain>
    </source>
</reference>
<feature type="transmembrane region" description="Helical" evidence="1">
    <location>
        <begin position="31"/>
        <end position="50"/>
    </location>
</feature>
<dbReference type="Gramene" id="PRQ27208">
    <property type="protein sequence ID" value="PRQ27208"/>
    <property type="gene ID" value="RchiOBHm_Chr6g0302871"/>
</dbReference>
<dbReference type="OMA" id="WSPLIWR"/>
<organism evidence="2 3">
    <name type="scientific">Rosa chinensis</name>
    <name type="common">China rose</name>
    <dbReference type="NCBI Taxonomy" id="74649"/>
    <lineage>
        <taxon>Eukaryota</taxon>
        <taxon>Viridiplantae</taxon>
        <taxon>Streptophyta</taxon>
        <taxon>Embryophyta</taxon>
        <taxon>Tracheophyta</taxon>
        <taxon>Spermatophyta</taxon>
        <taxon>Magnoliopsida</taxon>
        <taxon>eudicotyledons</taxon>
        <taxon>Gunneridae</taxon>
        <taxon>Pentapetalae</taxon>
        <taxon>rosids</taxon>
        <taxon>fabids</taxon>
        <taxon>Rosales</taxon>
        <taxon>Rosaceae</taxon>
        <taxon>Rosoideae</taxon>
        <taxon>Rosoideae incertae sedis</taxon>
        <taxon>Rosa</taxon>
    </lineage>
</organism>
<dbReference type="PANTHER" id="PTHR33306">
    <property type="entry name" value="EXPRESSED PROTEIN-RELATED-RELATED"/>
    <property type="match status" value="1"/>
</dbReference>
<keyword evidence="3" id="KW-1185">Reference proteome</keyword>
<comment type="caution">
    <text evidence="2">The sequence shown here is derived from an EMBL/GenBank/DDBJ whole genome shotgun (WGS) entry which is preliminary data.</text>
</comment>
<evidence type="ECO:0000313" key="2">
    <source>
        <dbReference type="EMBL" id="PRQ27208.1"/>
    </source>
</evidence>
<dbReference type="AlphaFoldDB" id="A0A2P6PZ42"/>
<feature type="transmembrane region" description="Helical" evidence="1">
    <location>
        <begin position="62"/>
        <end position="80"/>
    </location>
</feature>
<gene>
    <name evidence="2" type="ORF">RchiOBHm_Chr6g0302871</name>
</gene>
<protein>
    <submittedName>
        <fullName evidence="2">Uncharacterized protein</fullName>
    </submittedName>
</protein>
<dbReference type="OrthoDB" id="1935034at2759"/>
<dbReference type="Proteomes" id="UP000238479">
    <property type="component" value="Chromosome 6"/>
</dbReference>
<keyword evidence="1" id="KW-0472">Membrane</keyword>
<sequence length="134" mass="15322">MESAVIERKGSGKLGWREQTLASMSVPPSPLIALVGIVVLLLYLSSYSNYRAQMYKTQASFNLFLLFLPMILIFLAYYMTKYGRFMSPSTKEKVVNAQSGASPWGVSLFLGLMLMLVSYQSYFQSKWWPHWRAI</sequence>
<accession>A0A2P6PZ42</accession>
<evidence type="ECO:0000313" key="3">
    <source>
        <dbReference type="Proteomes" id="UP000238479"/>
    </source>
</evidence>
<feature type="transmembrane region" description="Helical" evidence="1">
    <location>
        <begin position="100"/>
        <end position="119"/>
    </location>
</feature>
<evidence type="ECO:0000256" key="1">
    <source>
        <dbReference type="SAM" id="Phobius"/>
    </source>
</evidence>
<dbReference type="STRING" id="74649.A0A2P6PZ42"/>
<proteinExistence type="predicted"/>
<dbReference type="PANTHER" id="PTHR33306:SF40">
    <property type="entry name" value="EXPRESSED PROTEIN"/>
    <property type="match status" value="1"/>
</dbReference>
<keyword evidence="1" id="KW-1133">Transmembrane helix</keyword>